<sequence>MTFEKLRMNFYHQGLNDSATVTLTIVSKNIYPKHFELQNVFDMEKLIFGSIIGRRNFAPTYIVDEPKNQQNEREIFEMYLYEQRGLQNIESNMLICFEHDQECLTVCFPDVRRIKNETSVKDDNNRSPYRVVDVRVAYKAIRRVITTLSTEEDGRIKVTFTFQLNYPPTIQVYEMSGEGNHSNKPGGNSSKFKPPQRFLSWNNSRDMENAISLASCLVADCHVADVTTYLA</sequence>
<accession>A0A914Y1V2</accession>
<protein>
    <recommendedName>
        <fullName evidence="2">PH-like domain-containing protein</fullName>
    </recommendedName>
</protein>
<evidence type="ECO:0000313" key="4">
    <source>
        <dbReference type="WBParaSite" id="PSU_v2.g13435.t1"/>
    </source>
</evidence>
<dbReference type="InterPro" id="IPR057493">
    <property type="entry name" value="PH_RdRP-assoc"/>
</dbReference>
<name>A0A914Y1V2_9BILA</name>
<dbReference type="Proteomes" id="UP000887577">
    <property type="component" value="Unplaced"/>
</dbReference>
<feature type="domain" description="PH-like" evidence="2">
    <location>
        <begin position="35"/>
        <end position="222"/>
    </location>
</feature>
<feature type="region of interest" description="Disordered" evidence="1">
    <location>
        <begin position="175"/>
        <end position="195"/>
    </location>
</feature>
<reference evidence="4" key="1">
    <citation type="submission" date="2022-11" db="UniProtKB">
        <authorList>
            <consortium name="WormBaseParasite"/>
        </authorList>
    </citation>
    <scope>IDENTIFICATION</scope>
</reference>
<evidence type="ECO:0000256" key="1">
    <source>
        <dbReference type="SAM" id="MobiDB-lite"/>
    </source>
</evidence>
<proteinExistence type="predicted"/>
<keyword evidence="3" id="KW-1185">Reference proteome</keyword>
<evidence type="ECO:0000259" key="2">
    <source>
        <dbReference type="Pfam" id="PF25359"/>
    </source>
</evidence>
<feature type="compositionally biased region" description="Polar residues" evidence="1">
    <location>
        <begin position="179"/>
        <end position="191"/>
    </location>
</feature>
<dbReference type="WBParaSite" id="PSU_v2.g13435.t1">
    <property type="protein sequence ID" value="PSU_v2.g13435.t1"/>
    <property type="gene ID" value="PSU_v2.g13435"/>
</dbReference>
<dbReference type="Pfam" id="PF25359">
    <property type="entry name" value="PH_met_RdRP"/>
    <property type="match status" value="1"/>
</dbReference>
<dbReference type="AlphaFoldDB" id="A0A914Y1V2"/>
<organism evidence="3 4">
    <name type="scientific">Panagrolaimus superbus</name>
    <dbReference type="NCBI Taxonomy" id="310955"/>
    <lineage>
        <taxon>Eukaryota</taxon>
        <taxon>Metazoa</taxon>
        <taxon>Ecdysozoa</taxon>
        <taxon>Nematoda</taxon>
        <taxon>Chromadorea</taxon>
        <taxon>Rhabditida</taxon>
        <taxon>Tylenchina</taxon>
        <taxon>Panagrolaimomorpha</taxon>
        <taxon>Panagrolaimoidea</taxon>
        <taxon>Panagrolaimidae</taxon>
        <taxon>Panagrolaimus</taxon>
    </lineage>
</organism>
<evidence type="ECO:0000313" key="3">
    <source>
        <dbReference type="Proteomes" id="UP000887577"/>
    </source>
</evidence>